<reference evidence="8 9" key="1">
    <citation type="journal article" date="2024" name="Nat. Commun.">
        <title>Phylogenomics reveals the evolutionary origins of lichenization in chlorophyte algae.</title>
        <authorList>
            <person name="Puginier C."/>
            <person name="Libourel C."/>
            <person name="Otte J."/>
            <person name="Skaloud P."/>
            <person name="Haon M."/>
            <person name="Grisel S."/>
            <person name="Petersen M."/>
            <person name="Berrin J.G."/>
            <person name="Delaux P.M."/>
            <person name="Dal Grande F."/>
            <person name="Keller J."/>
        </authorList>
    </citation>
    <scope>NUCLEOTIDE SEQUENCE [LARGE SCALE GENOMIC DNA]</scope>
    <source>
        <strain evidence="8 9">SAG 2145</strain>
    </source>
</reference>
<dbReference type="PANTHER" id="PTHR13193:SF0">
    <property type="entry name" value="PAT COMPLEX SUBUNIT ASTERIX"/>
    <property type="match status" value="1"/>
</dbReference>
<comment type="caution">
    <text evidence="8">The sequence shown here is derived from an EMBL/GenBank/DDBJ whole genome shotgun (WGS) entry which is preliminary data.</text>
</comment>
<organism evidence="8 9">
    <name type="scientific">Apatococcus lobatus</name>
    <dbReference type="NCBI Taxonomy" id="904363"/>
    <lineage>
        <taxon>Eukaryota</taxon>
        <taxon>Viridiplantae</taxon>
        <taxon>Chlorophyta</taxon>
        <taxon>core chlorophytes</taxon>
        <taxon>Trebouxiophyceae</taxon>
        <taxon>Chlorellales</taxon>
        <taxon>Chlorellaceae</taxon>
        <taxon>Apatococcus</taxon>
    </lineage>
</organism>
<gene>
    <name evidence="8" type="ORF">WJX74_004934</name>
</gene>
<name>A0AAW1REV7_9CHLO</name>
<keyword evidence="4 7" id="KW-1133">Transmembrane helix</keyword>
<proteinExistence type="inferred from homology"/>
<dbReference type="EMBL" id="JALJOS010000012">
    <property type="protein sequence ID" value="KAK9832269.1"/>
    <property type="molecule type" value="Genomic_DNA"/>
</dbReference>
<dbReference type="Pfam" id="PF03669">
    <property type="entry name" value="ASTER"/>
    <property type="match status" value="1"/>
</dbReference>
<dbReference type="Proteomes" id="UP001438707">
    <property type="component" value="Unassembled WGS sequence"/>
</dbReference>
<evidence type="ECO:0000313" key="8">
    <source>
        <dbReference type="EMBL" id="KAK9832269.1"/>
    </source>
</evidence>
<sequence length="100" mass="11244">MAYQFKVTGDPKKPSDTRRFQKPLEEQEQQSDPIQLLAMMLGMVGMMLKVKFASWGALICCLSAVANMKSFENDLKQIISTATFAIFGIVLSYLQPPRPK</sequence>
<accession>A0AAW1REV7</accession>
<evidence type="ECO:0000313" key="9">
    <source>
        <dbReference type="Proteomes" id="UP001438707"/>
    </source>
</evidence>
<feature type="transmembrane region" description="Helical" evidence="7">
    <location>
        <begin position="78"/>
        <end position="94"/>
    </location>
</feature>
<dbReference type="GO" id="GO:0044183">
    <property type="term" value="F:protein folding chaperone"/>
    <property type="evidence" value="ECO:0007669"/>
    <property type="project" value="InterPro"/>
</dbReference>
<comment type="similarity">
    <text evidence="2">Belongs to the Asterix family.</text>
</comment>
<keyword evidence="3 7" id="KW-0812">Transmembrane</keyword>
<evidence type="ECO:0000256" key="1">
    <source>
        <dbReference type="ARBA" id="ARBA00004370"/>
    </source>
</evidence>
<dbReference type="AlphaFoldDB" id="A0AAW1REV7"/>
<feature type="compositionally biased region" description="Basic and acidic residues" evidence="6">
    <location>
        <begin position="9"/>
        <end position="25"/>
    </location>
</feature>
<feature type="region of interest" description="Disordered" evidence="6">
    <location>
        <begin position="1"/>
        <end position="28"/>
    </location>
</feature>
<evidence type="ECO:0000256" key="2">
    <source>
        <dbReference type="ARBA" id="ARBA00009066"/>
    </source>
</evidence>
<dbReference type="InterPro" id="IPR005351">
    <property type="entry name" value="ASTER"/>
</dbReference>
<evidence type="ECO:0000256" key="7">
    <source>
        <dbReference type="SAM" id="Phobius"/>
    </source>
</evidence>
<dbReference type="GO" id="GO:0045048">
    <property type="term" value="P:protein insertion into ER membrane"/>
    <property type="evidence" value="ECO:0007669"/>
    <property type="project" value="InterPro"/>
</dbReference>
<dbReference type="PANTHER" id="PTHR13193">
    <property type="entry name" value="CGI-140"/>
    <property type="match status" value="1"/>
</dbReference>
<evidence type="ECO:0000256" key="4">
    <source>
        <dbReference type="ARBA" id="ARBA00022989"/>
    </source>
</evidence>
<evidence type="ECO:0008006" key="10">
    <source>
        <dbReference type="Google" id="ProtNLM"/>
    </source>
</evidence>
<keyword evidence="9" id="KW-1185">Reference proteome</keyword>
<evidence type="ECO:0000256" key="6">
    <source>
        <dbReference type="SAM" id="MobiDB-lite"/>
    </source>
</evidence>
<comment type="subcellular location">
    <subcellularLocation>
        <location evidence="1">Membrane</location>
    </subcellularLocation>
</comment>
<keyword evidence="5 7" id="KW-0472">Membrane</keyword>
<evidence type="ECO:0000256" key="3">
    <source>
        <dbReference type="ARBA" id="ARBA00022692"/>
    </source>
</evidence>
<evidence type="ECO:0000256" key="5">
    <source>
        <dbReference type="ARBA" id="ARBA00023136"/>
    </source>
</evidence>
<protein>
    <recommendedName>
        <fullName evidence="10">Protein Asterix</fullName>
    </recommendedName>
</protein>
<feature type="transmembrane region" description="Helical" evidence="7">
    <location>
        <begin position="48"/>
        <end position="66"/>
    </location>
</feature>
<dbReference type="GO" id="GO:0005789">
    <property type="term" value="C:endoplasmic reticulum membrane"/>
    <property type="evidence" value="ECO:0007669"/>
    <property type="project" value="InterPro"/>
</dbReference>